<dbReference type="EMBL" id="VGJX01000537">
    <property type="protein sequence ID" value="MBM3275342.1"/>
    <property type="molecule type" value="Genomic_DNA"/>
</dbReference>
<sequence length="381" mass="41446">MASLRVVALVSALAATMTSAFAAPAYAHSYPDPGGHQWQLIKEEKVRYFVPGSQTTGEPTRERINSKLLSSEVEKRNETSGDSKEPESPIIKQRDETRPAGRRTENRKAGRYVNSFDLQKFETYRLTHTTIPYKIYEIQKWEERVNSLLANTYRVTRKLEWEDPFSKEVKAGTAVYDEGPIEETSSSAWVARTKKTFKSDGKDESDKEDLINTKVTESRLGSALTAAQDFNDAAADARNVGAFSGSKGRGSTQAFAESTGAQMALSGADRSRAKGGTAASRPSHELLLKAAKDNADLMANGSKAWKLVTDGKEIGFIPYDSAGNLVSDQLTLKLDKFTVAGKAGLIQIDGYDAGNGGLAVLGKFDNKYQPGKGVGRLTVAK</sequence>
<accession>A0A938BJH8</accession>
<feature type="signal peptide" evidence="2">
    <location>
        <begin position="1"/>
        <end position="22"/>
    </location>
</feature>
<organism evidence="3 4">
    <name type="scientific">Candidatus Tanganyikabacteria bacterium</name>
    <dbReference type="NCBI Taxonomy" id="2961651"/>
    <lineage>
        <taxon>Bacteria</taxon>
        <taxon>Bacillati</taxon>
        <taxon>Candidatus Sericytochromatia</taxon>
        <taxon>Candidatus Tanganyikabacteria</taxon>
    </lineage>
</organism>
<feature type="region of interest" description="Disordered" evidence="1">
    <location>
        <begin position="51"/>
        <end position="108"/>
    </location>
</feature>
<protein>
    <submittedName>
        <fullName evidence="3">Uncharacterized protein</fullName>
    </submittedName>
</protein>
<proteinExistence type="predicted"/>
<gene>
    <name evidence="3" type="ORF">FJZ00_09325</name>
</gene>
<comment type="caution">
    <text evidence="3">The sequence shown here is derived from an EMBL/GenBank/DDBJ whole genome shotgun (WGS) entry which is preliminary data.</text>
</comment>
<dbReference type="Proteomes" id="UP000703893">
    <property type="component" value="Unassembled WGS sequence"/>
</dbReference>
<feature type="compositionally biased region" description="Basic and acidic residues" evidence="1">
    <location>
        <begin position="72"/>
        <end position="108"/>
    </location>
</feature>
<feature type="chain" id="PRO_5036838322" evidence="2">
    <location>
        <begin position="23"/>
        <end position="381"/>
    </location>
</feature>
<evidence type="ECO:0000313" key="3">
    <source>
        <dbReference type="EMBL" id="MBM3275342.1"/>
    </source>
</evidence>
<reference evidence="3 4" key="1">
    <citation type="submission" date="2019-03" db="EMBL/GenBank/DDBJ databases">
        <title>Lake Tanganyika Metagenome-Assembled Genomes (MAGs).</title>
        <authorList>
            <person name="Tran P."/>
        </authorList>
    </citation>
    <scope>NUCLEOTIDE SEQUENCE [LARGE SCALE GENOMIC DNA]</scope>
    <source>
        <strain evidence="3">K_DeepCast_65m_m2_236</strain>
    </source>
</reference>
<name>A0A938BJH8_9BACT</name>
<keyword evidence="2" id="KW-0732">Signal</keyword>
<evidence type="ECO:0000313" key="4">
    <source>
        <dbReference type="Proteomes" id="UP000703893"/>
    </source>
</evidence>
<evidence type="ECO:0000256" key="1">
    <source>
        <dbReference type="SAM" id="MobiDB-lite"/>
    </source>
</evidence>
<dbReference type="AlphaFoldDB" id="A0A938BJH8"/>
<evidence type="ECO:0000256" key="2">
    <source>
        <dbReference type="SAM" id="SignalP"/>
    </source>
</evidence>